<comment type="similarity">
    <text evidence="1">Belongs to the N-acylglucosamine 2-epimerase family.</text>
</comment>
<dbReference type="KEGG" id="rgu:A4W93_00565"/>
<dbReference type="GO" id="GO:0005975">
    <property type="term" value="P:carbohydrate metabolic process"/>
    <property type="evidence" value="ECO:0007669"/>
    <property type="project" value="InterPro"/>
</dbReference>
<dbReference type="InterPro" id="IPR012341">
    <property type="entry name" value="6hp_glycosidase-like_sf"/>
</dbReference>
<sequence>MQKFLVALALAVVPLLGHAGAPDGAAWLRHATDDLLPYWRQPAALGSPVGRFPTFRCIDGGAYDAAKPCKELARAPGWIRAELGREYVRMQSRQTFAYAVGFHLTGDPALLAAAKAGSADIRARALDPATGSAATFHDRDGRAQPPVGERTAQDLAYAALAMAAVYDLTRDSATLDDLDRLHRHLMGHFDAERGEMRWTLKGPEAGKRELVAQLDPLNAYMVLVTPLLEGERRQRWLADMGRLVGTIRTHYCAGQQPRCRGTLDAGGEVPGARHNDYGHSGKAYWMVLLAARIRGDADAAAWAEAKGHAVLAEAFQEDTGAWASRWTADGQDTSQQWWISAELDQLASTLALGDRRYLGYLERTGPYWLTHFVDREHGEVYGWLSPSGEPGDALKQHQWKNGYHSLEHALIGYLTAQALARQPATLYYALPKGTKAPLAPYVFPGRERGREEVKGGVLKVTFDVGP</sequence>
<dbReference type="Pfam" id="PF07221">
    <property type="entry name" value="GlcNAc_2-epim"/>
    <property type="match status" value="1"/>
</dbReference>
<proteinExistence type="inferred from homology"/>
<dbReference type="Proteomes" id="UP000193427">
    <property type="component" value="Chromosome"/>
</dbReference>
<dbReference type="EMBL" id="CP015118">
    <property type="protein sequence ID" value="ARN18529.1"/>
    <property type="molecule type" value="Genomic_DNA"/>
</dbReference>
<dbReference type="RefSeq" id="WP_085748762.1">
    <property type="nucleotide sequence ID" value="NZ_BSPR01000010.1"/>
</dbReference>
<accession>A0A1W6L2N3</accession>
<dbReference type="InterPro" id="IPR010819">
    <property type="entry name" value="AGE/CE"/>
</dbReference>
<evidence type="ECO:0000256" key="1">
    <source>
        <dbReference type="ARBA" id="ARBA00008558"/>
    </source>
</evidence>
<protein>
    <submittedName>
        <fullName evidence="3">Uncharacterized protein</fullName>
    </submittedName>
</protein>
<gene>
    <name evidence="3" type="ORF">A4W93_00565</name>
</gene>
<dbReference type="AlphaFoldDB" id="A0A1W6L2N3"/>
<dbReference type="PANTHER" id="PTHR15108">
    <property type="entry name" value="N-ACYLGLUCOSAMINE-2-EPIMERASE"/>
    <property type="match status" value="1"/>
</dbReference>
<dbReference type="STRING" id="946333.A4W93_00565"/>
<organism evidence="3 4">
    <name type="scientific">Piscinibacter gummiphilus</name>
    <dbReference type="NCBI Taxonomy" id="946333"/>
    <lineage>
        <taxon>Bacteria</taxon>
        <taxon>Pseudomonadati</taxon>
        <taxon>Pseudomonadota</taxon>
        <taxon>Betaproteobacteria</taxon>
        <taxon>Burkholderiales</taxon>
        <taxon>Sphaerotilaceae</taxon>
        <taxon>Piscinibacter</taxon>
    </lineage>
</organism>
<evidence type="ECO:0000313" key="3">
    <source>
        <dbReference type="EMBL" id="ARN18529.1"/>
    </source>
</evidence>
<dbReference type="OrthoDB" id="9148828at2"/>
<evidence type="ECO:0000256" key="2">
    <source>
        <dbReference type="ARBA" id="ARBA00023235"/>
    </source>
</evidence>
<reference evidence="3 4" key="1">
    <citation type="submission" date="2016-04" db="EMBL/GenBank/DDBJ databases">
        <title>Complete genome sequence of natural rubber-degrading, novel Gram-negative bacterium, Rhizobacter gummiphilus strain NS21.</title>
        <authorList>
            <person name="Tabata M."/>
            <person name="Kasai D."/>
            <person name="Fukuda M."/>
        </authorList>
    </citation>
    <scope>NUCLEOTIDE SEQUENCE [LARGE SCALE GENOMIC DNA]</scope>
    <source>
        <strain evidence="3 4">NS21</strain>
    </source>
</reference>
<name>A0A1W6L2N3_9BURK</name>
<dbReference type="InterPro" id="IPR008928">
    <property type="entry name" value="6-hairpin_glycosidase_sf"/>
</dbReference>
<dbReference type="SUPFAM" id="SSF48208">
    <property type="entry name" value="Six-hairpin glycosidases"/>
    <property type="match status" value="1"/>
</dbReference>
<dbReference type="GO" id="GO:0016853">
    <property type="term" value="F:isomerase activity"/>
    <property type="evidence" value="ECO:0007669"/>
    <property type="project" value="UniProtKB-KW"/>
</dbReference>
<keyword evidence="2" id="KW-0413">Isomerase</keyword>
<keyword evidence="4" id="KW-1185">Reference proteome</keyword>
<evidence type="ECO:0000313" key="4">
    <source>
        <dbReference type="Proteomes" id="UP000193427"/>
    </source>
</evidence>
<dbReference type="Gene3D" id="1.50.10.10">
    <property type="match status" value="1"/>
</dbReference>